<organism evidence="2 3">
    <name type="scientific">Anaeromonas frigoriresistens</name>
    <dbReference type="NCBI Taxonomy" id="2683708"/>
    <lineage>
        <taxon>Bacteria</taxon>
        <taxon>Bacillati</taxon>
        <taxon>Bacillota</taxon>
        <taxon>Tissierellia</taxon>
        <taxon>Tissierellales</taxon>
        <taxon>Thermohalobacteraceae</taxon>
        <taxon>Anaeromonas</taxon>
    </lineage>
</organism>
<protein>
    <recommendedName>
        <fullName evidence="4">DUF3899 domain-containing protein</fullName>
    </recommendedName>
</protein>
<feature type="non-terminal residue" evidence="2">
    <location>
        <position position="1"/>
    </location>
</feature>
<dbReference type="EMBL" id="WSFT01000005">
    <property type="protein sequence ID" value="MBS4536938.1"/>
    <property type="molecule type" value="Genomic_DNA"/>
</dbReference>
<feature type="transmembrane region" description="Helical" evidence="1">
    <location>
        <begin position="92"/>
        <end position="111"/>
    </location>
</feature>
<dbReference type="RefSeq" id="WP_203364867.1">
    <property type="nucleotide sequence ID" value="NZ_WSFT01000005.1"/>
</dbReference>
<reference evidence="2" key="1">
    <citation type="submission" date="2019-12" db="EMBL/GenBank/DDBJ databases">
        <title>Clostridiaceae gen. nov. sp. nov., isolated from sediment in Xinjiang, China.</title>
        <authorList>
            <person name="Zhang R."/>
        </authorList>
    </citation>
    <scope>NUCLEOTIDE SEQUENCE</scope>
    <source>
        <strain evidence="2">D2Q-11</strain>
    </source>
</reference>
<feature type="transmembrane region" description="Helical" evidence="1">
    <location>
        <begin position="13"/>
        <end position="32"/>
    </location>
</feature>
<dbReference type="AlphaFoldDB" id="A0A942UQY6"/>
<gene>
    <name evidence="2" type="ORF">GOQ27_00600</name>
</gene>
<keyword evidence="1" id="KW-0472">Membrane</keyword>
<keyword evidence="1" id="KW-1133">Transmembrane helix</keyword>
<evidence type="ECO:0000313" key="2">
    <source>
        <dbReference type="EMBL" id="MBS4536938.1"/>
    </source>
</evidence>
<keyword evidence="1" id="KW-0812">Transmembrane</keyword>
<evidence type="ECO:0000256" key="1">
    <source>
        <dbReference type="SAM" id="Phobius"/>
    </source>
</evidence>
<name>A0A942UQY6_9FIRM</name>
<evidence type="ECO:0000313" key="3">
    <source>
        <dbReference type="Proteomes" id="UP000724672"/>
    </source>
</evidence>
<accession>A0A942UQY6</accession>
<keyword evidence="3" id="KW-1185">Reference proteome</keyword>
<dbReference type="Proteomes" id="UP000724672">
    <property type="component" value="Unassembled WGS sequence"/>
</dbReference>
<comment type="caution">
    <text evidence="2">The sequence shown here is derived from an EMBL/GenBank/DDBJ whole genome shotgun (WGS) entry which is preliminary data.</text>
</comment>
<sequence>EILYFVILGKNDIQFSFILWTILSIFMLIPYLKDEKKVDLGDGGLVGRTTVSSNTYIDRMYGKKMGESIATKEDKNHNNNSVRSKDISFVEYVWYGYSLFNGIGFIIVKFFL</sequence>
<evidence type="ECO:0008006" key="4">
    <source>
        <dbReference type="Google" id="ProtNLM"/>
    </source>
</evidence>
<proteinExistence type="predicted"/>